<organism evidence="2 3">
    <name type="scientific">Limulus polyphemus</name>
    <name type="common">Atlantic horseshoe crab</name>
    <dbReference type="NCBI Taxonomy" id="6850"/>
    <lineage>
        <taxon>Eukaryota</taxon>
        <taxon>Metazoa</taxon>
        <taxon>Ecdysozoa</taxon>
        <taxon>Arthropoda</taxon>
        <taxon>Chelicerata</taxon>
        <taxon>Merostomata</taxon>
        <taxon>Xiphosura</taxon>
        <taxon>Limulidae</taxon>
        <taxon>Limulus</taxon>
    </lineage>
</organism>
<reference evidence="3" key="1">
    <citation type="submission" date="2025-08" db="UniProtKB">
        <authorList>
            <consortium name="RefSeq"/>
        </authorList>
    </citation>
    <scope>IDENTIFICATION</scope>
    <source>
        <tissue evidence="3">Muscle</tissue>
    </source>
</reference>
<accession>A0ABM1S2W2</accession>
<evidence type="ECO:0000313" key="3">
    <source>
        <dbReference type="RefSeq" id="XP_022237967.1"/>
    </source>
</evidence>
<evidence type="ECO:0000313" key="2">
    <source>
        <dbReference type="Proteomes" id="UP000694941"/>
    </source>
</evidence>
<proteinExistence type="predicted"/>
<dbReference type="RefSeq" id="XP_022237967.1">
    <property type="nucleotide sequence ID" value="XM_022382259.1"/>
</dbReference>
<dbReference type="Gene3D" id="2.40.128.20">
    <property type="match status" value="1"/>
</dbReference>
<evidence type="ECO:0000259" key="1">
    <source>
        <dbReference type="Pfam" id="PF00061"/>
    </source>
</evidence>
<dbReference type="GeneID" id="111085094"/>
<keyword evidence="2" id="KW-1185">Reference proteome</keyword>
<protein>
    <submittedName>
        <fullName evidence="3">Apolipoprotein D-like</fullName>
    </submittedName>
</protein>
<gene>
    <name evidence="3" type="primary">LOC111085094</name>
</gene>
<dbReference type="Pfam" id="PF00061">
    <property type="entry name" value="Lipocalin"/>
    <property type="match status" value="1"/>
</dbReference>
<feature type="domain" description="Lipocalin/cytosolic fatty-acid binding" evidence="1">
    <location>
        <begin position="12"/>
        <end position="62"/>
    </location>
</feature>
<sequence>MRLKYEALPYIEKYLVLDTDYDNYAITWSCLELLPKRKFREILTIFARKPKISQELQKFLNDFVVKRHINTILLTGINQDNCPES</sequence>
<dbReference type="InterPro" id="IPR012674">
    <property type="entry name" value="Calycin"/>
</dbReference>
<name>A0ABM1S2W2_LIMPO</name>
<dbReference type="InterPro" id="IPR000566">
    <property type="entry name" value="Lipocln_cytosolic_FA-bd_dom"/>
</dbReference>
<dbReference type="Proteomes" id="UP000694941">
    <property type="component" value="Unplaced"/>
</dbReference>
<dbReference type="SUPFAM" id="SSF50814">
    <property type="entry name" value="Lipocalins"/>
    <property type="match status" value="1"/>
</dbReference>